<reference evidence="2 3" key="1">
    <citation type="submission" date="2024-01" db="EMBL/GenBank/DDBJ databases">
        <title>Niabella digestum sp. nov., isolated from waste digestion system.</title>
        <authorList>
            <person name="Zhang L."/>
        </authorList>
    </citation>
    <scope>NUCLEOTIDE SEQUENCE [LARGE SCALE GENOMIC DNA]</scope>
    <source>
        <strain evidence="2 3">A18</strain>
    </source>
</reference>
<dbReference type="NCBIfam" id="TIGR00573">
    <property type="entry name" value="dnaq"/>
    <property type="match status" value="1"/>
</dbReference>
<feature type="domain" description="GIY-YIG" evidence="1">
    <location>
        <begin position="193"/>
        <end position="271"/>
    </location>
</feature>
<dbReference type="GO" id="GO:0004527">
    <property type="term" value="F:exonuclease activity"/>
    <property type="evidence" value="ECO:0007669"/>
    <property type="project" value="UniProtKB-KW"/>
</dbReference>
<dbReference type="CDD" id="cd10434">
    <property type="entry name" value="GIY-YIG_UvrC_Cho"/>
    <property type="match status" value="1"/>
</dbReference>
<accession>A0ABU7RDB5</accession>
<dbReference type="Pfam" id="PF01541">
    <property type="entry name" value="GIY-YIG"/>
    <property type="match status" value="1"/>
</dbReference>
<dbReference type="SMART" id="SM00479">
    <property type="entry name" value="EXOIII"/>
    <property type="match status" value="1"/>
</dbReference>
<dbReference type="Gene3D" id="3.40.1440.10">
    <property type="entry name" value="GIY-YIG endonuclease"/>
    <property type="match status" value="1"/>
</dbReference>
<dbReference type="PANTHER" id="PTHR30231:SF41">
    <property type="entry name" value="DNA POLYMERASE III SUBUNIT EPSILON"/>
    <property type="match status" value="1"/>
</dbReference>
<name>A0ABU7RDB5_9BACT</name>
<dbReference type="RefSeq" id="WP_330973580.1">
    <property type="nucleotide sequence ID" value="NZ_JAZGLY010000001.1"/>
</dbReference>
<keyword evidence="3" id="KW-1185">Reference proteome</keyword>
<dbReference type="InterPro" id="IPR000305">
    <property type="entry name" value="GIY-YIG_endonuc"/>
</dbReference>
<dbReference type="InterPro" id="IPR006054">
    <property type="entry name" value="DnaQ"/>
</dbReference>
<dbReference type="InterPro" id="IPR036397">
    <property type="entry name" value="RNaseH_sf"/>
</dbReference>
<dbReference type="SUPFAM" id="SSF82771">
    <property type="entry name" value="GIY-YIG endonuclease"/>
    <property type="match status" value="1"/>
</dbReference>
<proteinExistence type="predicted"/>
<keyword evidence="2" id="KW-0269">Exonuclease</keyword>
<keyword evidence="2" id="KW-0540">Nuclease</keyword>
<dbReference type="SUPFAM" id="SSF53098">
    <property type="entry name" value="Ribonuclease H-like"/>
    <property type="match status" value="1"/>
</dbReference>
<dbReference type="Gene3D" id="3.30.420.10">
    <property type="entry name" value="Ribonuclease H-like superfamily/Ribonuclease H"/>
    <property type="match status" value="1"/>
</dbReference>
<dbReference type="EMBL" id="JAZGLY010000001">
    <property type="protein sequence ID" value="MEE6185982.1"/>
    <property type="molecule type" value="Genomic_DNA"/>
</dbReference>
<dbReference type="SMART" id="SM00465">
    <property type="entry name" value="GIYc"/>
    <property type="match status" value="1"/>
</dbReference>
<dbReference type="InterPro" id="IPR035901">
    <property type="entry name" value="GIY-YIG_endonuc_sf"/>
</dbReference>
<dbReference type="InterPro" id="IPR013520">
    <property type="entry name" value="Ribonucl_H"/>
</dbReference>
<dbReference type="PROSITE" id="PS50164">
    <property type="entry name" value="GIY_YIG"/>
    <property type="match status" value="1"/>
</dbReference>
<dbReference type="PANTHER" id="PTHR30231">
    <property type="entry name" value="DNA POLYMERASE III SUBUNIT EPSILON"/>
    <property type="match status" value="1"/>
</dbReference>
<evidence type="ECO:0000313" key="3">
    <source>
        <dbReference type="Proteomes" id="UP001357452"/>
    </source>
</evidence>
<dbReference type="Pfam" id="PF00929">
    <property type="entry name" value="RNase_T"/>
    <property type="match status" value="1"/>
</dbReference>
<keyword evidence="2" id="KW-0378">Hydrolase</keyword>
<dbReference type="InterPro" id="IPR012337">
    <property type="entry name" value="RNaseH-like_sf"/>
</dbReference>
<protein>
    <submittedName>
        <fullName evidence="2">Exonuclease domain-containing protein</fullName>
    </submittedName>
</protein>
<comment type="caution">
    <text evidence="2">The sequence shown here is derived from an EMBL/GenBank/DDBJ whole genome shotgun (WGS) entry which is preliminary data.</text>
</comment>
<evidence type="ECO:0000259" key="1">
    <source>
        <dbReference type="PROSITE" id="PS50164"/>
    </source>
</evidence>
<organism evidence="2 3">
    <name type="scientific">Niabella digestorum</name>
    <dbReference type="NCBI Taxonomy" id="3117701"/>
    <lineage>
        <taxon>Bacteria</taxon>
        <taxon>Pseudomonadati</taxon>
        <taxon>Bacteroidota</taxon>
        <taxon>Chitinophagia</taxon>
        <taxon>Chitinophagales</taxon>
        <taxon>Chitinophagaceae</taxon>
        <taxon>Niabella</taxon>
    </lineage>
</organism>
<dbReference type="Proteomes" id="UP001357452">
    <property type="component" value="Unassembled WGS sequence"/>
</dbReference>
<dbReference type="InterPro" id="IPR047296">
    <property type="entry name" value="GIY-YIG_UvrC_Cho"/>
</dbReference>
<evidence type="ECO:0000313" key="2">
    <source>
        <dbReference type="EMBL" id="MEE6185982.1"/>
    </source>
</evidence>
<dbReference type="CDD" id="cd06127">
    <property type="entry name" value="DEDDh"/>
    <property type="match status" value="1"/>
</dbReference>
<sequence length="450" mass="51665">MTDIETTGGYAAANGITEICIIVFDGEKVIDRYETLINPVHRIPSYIQAMTGITDEMVADAPLFEEVAEDIYEILKDRIFVAHNVNFDYSFIRSQLRYCGYEYDAQKLCTVRLSRKIIPGLRSYSLGNLCHSLGIRHVNHHRAGGDAEATTALFHLLLQRDTEGHILKSLKRNSKEQVLPPHVPKSDFERLPTTPGVYYFHDEKGKVVYVGKAKNIRHRVSSHFSNNSTGRQKQNFMRYVHRISFEECGTELMAAIKESSEIKRLWPRFNASQKKREDVFGIVCYADQNGYLRLAVDKVNGRAEVISSYHHYENASAALRQLVQDFHLCPRLCFIKEQLYDEQAHAAYCKGACEKLEPVESYNERVTQALEKLKAQPSFAIIDKGITDEQRSCILVWQGKFYGMGFIASDLAIETPEQFKELVTPYRENKVITHMLFSYAKRYPSKVKFF</sequence>
<gene>
    <name evidence="2" type="ORF">V2H41_01725</name>
</gene>